<dbReference type="EMBL" id="CAJVPK010000257">
    <property type="protein sequence ID" value="CAG8484428.1"/>
    <property type="molecule type" value="Genomic_DNA"/>
</dbReference>
<organism evidence="1 2">
    <name type="scientific">Diversispora eburnea</name>
    <dbReference type="NCBI Taxonomy" id="1213867"/>
    <lineage>
        <taxon>Eukaryota</taxon>
        <taxon>Fungi</taxon>
        <taxon>Fungi incertae sedis</taxon>
        <taxon>Mucoromycota</taxon>
        <taxon>Glomeromycotina</taxon>
        <taxon>Glomeromycetes</taxon>
        <taxon>Diversisporales</taxon>
        <taxon>Diversisporaceae</taxon>
        <taxon>Diversispora</taxon>
    </lineage>
</organism>
<reference evidence="1" key="1">
    <citation type="submission" date="2021-06" db="EMBL/GenBank/DDBJ databases">
        <authorList>
            <person name="Kallberg Y."/>
            <person name="Tangrot J."/>
            <person name="Rosling A."/>
        </authorList>
    </citation>
    <scope>NUCLEOTIDE SEQUENCE</scope>
    <source>
        <strain evidence="1">AZ414A</strain>
    </source>
</reference>
<evidence type="ECO:0000313" key="2">
    <source>
        <dbReference type="Proteomes" id="UP000789706"/>
    </source>
</evidence>
<keyword evidence="2" id="KW-1185">Reference proteome</keyword>
<gene>
    <name evidence="1" type="ORF">DEBURN_LOCUS3838</name>
</gene>
<sequence length="120" mass="14057">MSTLKKSDLETNASISARNLLRHRAKSHDEAVIMFSSEKNAEILLKVSLLKLERIQKMTVSDFSKIGMERYNRLVKKEKYLHGKYLIDFKFKYSDLEINSEKMLGSYREGWGLLASDQHW</sequence>
<protein>
    <submittedName>
        <fullName evidence="1">5881_t:CDS:1</fullName>
    </submittedName>
</protein>
<dbReference type="Proteomes" id="UP000789706">
    <property type="component" value="Unassembled WGS sequence"/>
</dbReference>
<dbReference type="OrthoDB" id="2466227at2759"/>
<proteinExistence type="predicted"/>
<name>A0A9N8ZA46_9GLOM</name>
<comment type="caution">
    <text evidence="1">The sequence shown here is derived from an EMBL/GenBank/DDBJ whole genome shotgun (WGS) entry which is preliminary data.</text>
</comment>
<accession>A0A9N8ZA46</accession>
<evidence type="ECO:0000313" key="1">
    <source>
        <dbReference type="EMBL" id="CAG8484428.1"/>
    </source>
</evidence>
<dbReference type="AlphaFoldDB" id="A0A9N8ZA46"/>